<gene>
    <name evidence="3" type="ORF">ICJ85_09420</name>
</gene>
<dbReference type="AlphaFoldDB" id="A0A8J6QAZ7"/>
<accession>A0A8J6QAZ7</accession>
<organism evidence="3 4">
    <name type="scientific">Aestuariibaculum marinum</name>
    <dbReference type="NCBI Taxonomy" id="2683592"/>
    <lineage>
        <taxon>Bacteria</taxon>
        <taxon>Pseudomonadati</taxon>
        <taxon>Bacteroidota</taxon>
        <taxon>Flavobacteriia</taxon>
        <taxon>Flavobacteriales</taxon>
        <taxon>Flavobacteriaceae</taxon>
    </lineage>
</organism>
<feature type="domain" description="Thioredoxin" evidence="2">
    <location>
        <begin position="8"/>
        <end position="139"/>
    </location>
</feature>
<dbReference type="Gene3D" id="3.40.30.10">
    <property type="entry name" value="Glutaredoxin"/>
    <property type="match status" value="1"/>
</dbReference>
<comment type="caution">
    <text evidence="3">The sequence shown here is derived from an EMBL/GenBank/DDBJ whole genome shotgun (WGS) entry which is preliminary data.</text>
</comment>
<dbReference type="PROSITE" id="PS00194">
    <property type="entry name" value="THIOREDOXIN_1"/>
    <property type="match status" value="1"/>
</dbReference>
<evidence type="ECO:0000256" key="1">
    <source>
        <dbReference type="ARBA" id="ARBA00023284"/>
    </source>
</evidence>
<dbReference type="PROSITE" id="PS51352">
    <property type="entry name" value="THIOREDOXIN_2"/>
    <property type="match status" value="1"/>
</dbReference>
<evidence type="ECO:0000313" key="4">
    <source>
        <dbReference type="Proteomes" id="UP000621516"/>
    </source>
</evidence>
<proteinExistence type="predicted"/>
<dbReference type="Proteomes" id="UP000621516">
    <property type="component" value="Unassembled WGS sequence"/>
</dbReference>
<dbReference type="SUPFAM" id="SSF52833">
    <property type="entry name" value="Thioredoxin-like"/>
    <property type="match status" value="1"/>
</dbReference>
<dbReference type="RefSeq" id="WP_188223542.1">
    <property type="nucleotide sequence ID" value="NZ_JACVXD010000004.1"/>
</dbReference>
<dbReference type="Pfam" id="PF13899">
    <property type="entry name" value="Thioredoxin_7"/>
    <property type="match status" value="1"/>
</dbReference>
<dbReference type="PANTHER" id="PTHR32234">
    <property type="entry name" value="THIOL:DISULFIDE INTERCHANGE PROTEIN DSBD"/>
    <property type="match status" value="1"/>
</dbReference>
<dbReference type="PANTHER" id="PTHR32234:SF0">
    <property type="entry name" value="THIOL:DISULFIDE INTERCHANGE PROTEIN DSBD"/>
    <property type="match status" value="1"/>
</dbReference>
<keyword evidence="1" id="KW-0676">Redox-active center</keyword>
<dbReference type="GO" id="GO:0015035">
    <property type="term" value="F:protein-disulfide reductase activity"/>
    <property type="evidence" value="ECO:0007669"/>
    <property type="project" value="TreeGrafter"/>
</dbReference>
<sequence length="414" mass="47997">MKKNVLTLMAIVLLGVFNLSAQGIEFQHISLEEALEKAKAEDKLVFIDFYTTWCAPCKAMAKNVFTLPEVGAVYNKEYINIKLDAEKEGLKSAKKYLVNSYPTYIYLNANGNIVYKETGMRLANNFIQLGRDAVASENSQFSLEKLRAKFPNKQDDAGFLKIYFTKVQEYGQNPTEGINAWLKVQTEIEEDDVDMMEFLLKNKDYIILKSKGEEILKVNFDEYMDIATRKEEKELQIFEEVRLAQNTKNYALETKNPELWFTFMQAFNTLPEKYKKRGNYLEYKITYYALLKDSESYKMAVENYVDSLMVQNTSGKTKSGAIVQDLSNKGEAYLKYADSKSDYKTLENWIEYGNELGASIYYMDNLMADMFYKKGKRKKALDYKEKAIANWPKGDKKLSTKKYELEQMKKGELI</sequence>
<keyword evidence="4" id="KW-1185">Reference proteome</keyword>
<evidence type="ECO:0000259" key="2">
    <source>
        <dbReference type="PROSITE" id="PS51352"/>
    </source>
</evidence>
<protein>
    <submittedName>
        <fullName evidence="3">Thioredoxin family protein</fullName>
    </submittedName>
</protein>
<dbReference type="EMBL" id="JACVXD010000004">
    <property type="protein sequence ID" value="MBD0824241.1"/>
    <property type="molecule type" value="Genomic_DNA"/>
</dbReference>
<evidence type="ECO:0000313" key="3">
    <source>
        <dbReference type="EMBL" id="MBD0824241.1"/>
    </source>
</evidence>
<name>A0A8J6QAZ7_9FLAO</name>
<reference evidence="3 4" key="1">
    <citation type="journal article" date="2018" name="J. Microbiol.">
        <title>Aestuariibaculum marinum sp. nov., a marine bacterium isolated from seawater in South Korea.</title>
        <authorList>
            <person name="Choi J."/>
            <person name="Lee D."/>
            <person name="Jang J.H."/>
            <person name="Cha S."/>
            <person name="Seo T."/>
        </authorList>
    </citation>
    <scope>NUCLEOTIDE SEQUENCE [LARGE SCALE GENOMIC DNA]</scope>
    <source>
        <strain evidence="3 4">IP7</strain>
    </source>
</reference>
<dbReference type="GO" id="GO:0045454">
    <property type="term" value="P:cell redox homeostasis"/>
    <property type="evidence" value="ECO:0007669"/>
    <property type="project" value="TreeGrafter"/>
</dbReference>
<dbReference type="InterPro" id="IPR036249">
    <property type="entry name" value="Thioredoxin-like_sf"/>
</dbReference>
<dbReference type="InterPro" id="IPR017937">
    <property type="entry name" value="Thioredoxin_CS"/>
</dbReference>
<dbReference type="InterPro" id="IPR013766">
    <property type="entry name" value="Thioredoxin_domain"/>
</dbReference>